<dbReference type="GO" id="GO:0120015">
    <property type="term" value="F:sterol transfer activity"/>
    <property type="evidence" value="ECO:0007669"/>
    <property type="project" value="TreeGrafter"/>
</dbReference>
<protein>
    <recommendedName>
        <fullName evidence="7">VASt domain-containing protein</fullName>
    </recommendedName>
</protein>
<dbReference type="Pfam" id="PF16016">
    <property type="entry name" value="VASt"/>
    <property type="match status" value="1"/>
</dbReference>
<feature type="domain" description="VASt" evidence="7">
    <location>
        <begin position="416"/>
        <end position="586"/>
    </location>
</feature>
<keyword evidence="2 6" id="KW-0812">Transmembrane</keyword>
<proteinExistence type="predicted"/>
<dbReference type="HOGENOM" id="CLU_015189_1_0_1"/>
<dbReference type="Gene3D" id="2.30.29.30">
    <property type="entry name" value="Pleckstrin-homology domain (PH domain)/Phosphotyrosine-binding domain (PTB)"/>
    <property type="match status" value="1"/>
</dbReference>
<reference evidence="9" key="1">
    <citation type="submission" date="2011-05" db="EMBL/GenBank/DDBJ databases">
        <authorList>
            <person name="Richards S.R."/>
            <person name="Qu J."/>
            <person name="Jiang H."/>
            <person name="Jhangiani S.N."/>
            <person name="Agravi P."/>
            <person name="Goodspeed R."/>
            <person name="Gross S."/>
            <person name="Mandapat C."/>
            <person name="Jackson L."/>
            <person name="Mathew T."/>
            <person name="Pu L."/>
            <person name="Thornton R."/>
            <person name="Saada N."/>
            <person name="Wilczek-Boney K.B."/>
            <person name="Lee S."/>
            <person name="Kovar C."/>
            <person name="Wu Y."/>
            <person name="Scherer S.E."/>
            <person name="Worley K.C."/>
            <person name="Muzny D.M."/>
            <person name="Gibbs R."/>
        </authorList>
    </citation>
    <scope>NUCLEOTIDE SEQUENCE</scope>
    <source>
        <strain evidence="9">Brora</strain>
    </source>
</reference>
<evidence type="ECO:0000256" key="2">
    <source>
        <dbReference type="ARBA" id="ARBA00022692"/>
    </source>
</evidence>
<feature type="region of interest" description="Disordered" evidence="5">
    <location>
        <begin position="41"/>
        <end position="111"/>
    </location>
</feature>
<comment type="subcellular location">
    <subcellularLocation>
        <location evidence="1">Membrane</location>
        <topology evidence="1">Single-pass membrane protein</topology>
    </subcellularLocation>
</comment>
<evidence type="ECO:0000256" key="5">
    <source>
        <dbReference type="SAM" id="MobiDB-lite"/>
    </source>
</evidence>
<dbReference type="PANTHER" id="PTHR23319:SF4">
    <property type="entry name" value="GRAM DOMAIN CONTAINING 1B, ISOFORM E"/>
    <property type="match status" value="1"/>
</dbReference>
<dbReference type="EnsemblMetazoa" id="SMAR009303-RA">
    <property type="protein sequence ID" value="SMAR009303-PA"/>
    <property type="gene ID" value="SMAR009303"/>
</dbReference>
<sequence length="758" mass="86154">MEPTSQTTTDDTSAKTTTYVQQKKNNLLDLGHQSPIQVCVSTTSCTENSPSSSPQISPKLQLKFRGENRNKEQLSPNGSSVKDGSTDLSFQGNEDSISRSSESGKSVEFQKSVDSGSCKDFNLRDKKGGDKKKKTSSWYNVLNPSYKSRSDDFKRLFKELPDNERLLVDYSCALQKDILVQGRLYISQNYVCFYANIFRWETVLVIRCIDVTAMTKEKTARVIPNAIQICTELDKHFFTSFGARDKTYLMLFRVWQNALMEQPMSIQELWQCVHYNYGDELGLTSDDDDYIAPPTEDDVKANGMFLMLPEVKDCANKTLKTPTELCIESISMKTSSCKESPSPSTPAENQNIVTGSERENEASDLGDVVDSLPTSSSLPKIVSRNDVTLPTDLSDSTDSDNDLHRGESKCICETHVGKEFFNFIYPVPLDQVFNMLFTESKFYSEFLKTRKTMDLVQSPWLEANGVKTRQITYTLTLGLAMGPKTAQTSEKQTILRETKPGFVYIIEVEAVTMGVPYSDTFYTHHRYCLTYVSPNECRIRVHSQIKYKKSVWGLVKNFIEKNCMAGIEDYMKDLKAAFDQEISKTQQKPLKIRRRRRLHKPDALKSESVIDGTGKNINSTVPGRGALEIGRLVNSPDGLVKIVLFILVVLLCLNALLYYKLWSLETQANKLFLPSTYLDFDFIKNSPLSSEEWAELVQQQEQLHQVEMQKWMEILENSIQLLQQTEDALTTLQKGIRPYQLQRLLHLFGDKVKPVEES</sequence>
<dbReference type="AlphaFoldDB" id="T1J6N1"/>
<keyword evidence="3 6" id="KW-1133">Transmembrane helix</keyword>
<dbReference type="STRING" id="126957.T1J6N1"/>
<name>T1J6N1_STRMM</name>
<evidence type="ECO:0000256" key="4">
    <source>
        <dbReference type="ARBA" id="ARBA00023136"/>
    </source>
</evidence>
<feature type="compositionally biased region" description="Polar residues" evidence="5">
    <location>
        <begin position="335"/>
        <end position="354"/>
    </location>
</feature>
<feature type="region of interest" description="Disordered" evidence="5">
    <location>
        <begin position="335"/>
        <end position="377"/>
    </location>
</feature>
<reference evidence="8" key="2">
    <citation type="submission" date="2015-02" db="UniProtKB">
        <authorList>
            <consortium name="EnsemblMetazoa"/>
        </authorList>
    </citation>
    <scope>IDENTIFICATION</scope>
</reference>
<dbReference type="FunFam" id="2.30.29.30:FF:000008">
    <property type="entry name" value="GRAM domain containing 1B"/>
    <property type="match status" value="1"/>
</dbReference>
<evidence type="ECO:0000256" key="1">
    <source>
        <dbReference type="ARBA" id="ARBA00004167"/>
    </source>
</evidence>
<dbReference type="InterPro" id="IPR011993">
    <property type="entry name" value="PH-like_dom_sf"/>
</dbReference>
<feature type="compositionally biased region" description="Polar residues" evidence="5">
    <location>
        <begin position="73"/>
        <end position="104"/>
    </location>
</feature>
<evidence type="ECO:0000313" key="9">
    <source>
        <dbReference type="Proteomes" id="UP000014500"/>
    </source>
</evidence>
<dbReference type="InterPro" id="IPR004182">
    <property type="entry name" value="GRAM"/>
</dbReference>
<dbReference type="CDD" id="cd13220">
    <property type="entry name" value="PH-GRAM_GRAMDC"/>
    <property type="match status" value="1"/>
</dbReference>
<dbReference type="InterPro" id="IPR031968">
    <property type="entry name" value="VASt"/>
</dbReference>
<feature type="compositionally biased region" description="Polar residues" evidence="5">
    <location>
        <begin position="41"/>
        <end position="58"/>
    </location>
</feature>
<keyword evidence="4 6" id="KW-0472">Membrane</keyword>
<dbReference type="InterPro" id="IPR051482">
    <property type="entry name" value="Cholesterol_transport"/>
</dbReference>
<evidence type="ECO:0000256" key="3">
    <source>
        <dbReference type="ARBA" id="ARBA00022989"/>
    </source>
</evidence>
<evidence type="ECO:0000256" key="6">
    <source>
        <dbReference type="SAM" id="Phobius"/>
    </source>
</evidence>
<evidence type="ECO:0000313" key="8">
    <source>
        <dbReference type="EnsemblMetazoa" id="SMAR009303-PA"/>
    </source>
</evidence>
<dbReference type="PhylomeDB" id="T1J6N1"/>
<dbReference type="SMART" id="SM00568">
    <property type="entry name" value="GRAM"/>
    <property type="match status" value="1"/>
</dbReference>
<organism evidence="8 9">
    <name type="scientific">Strigamia maritima</name>
    <name type="common">European centipede</name>
    <name type="synonym">Geophilus maritimus</name>
    <dbReference type="NCBI Taxonomy" id="126957"/>
    <lineage>
        <taxon>Eukaryota</taxon>
        <taxon>Metazoa</taxon>
        <taxon>Ecdysozoa</taxon>
        <taxon>Arthropoda</taxon>
        <taxon>Myriapoda</taxon>
        <taxon>Chilopoda</taxon>
        <taxon>Pleurostigmophora</taxon>
        <taxon>Geophilomorpha</taxon>
        <taxon>Linotaeniidae</taxon>
        <taxon>Strigamia</taxon>
    </lineage>
</organism>
<dbReference type="eggNOG" id="KOG1032">
    <property type="taxonomic scope" value="Eukaryota"/>
</dbReference>
<dbReference type="OMA" id="WYTMLSP"/>
<dbReference type="PANTHER" id="PTHR23319">
    <property type="entry name" value="GRAM DOMAIN CONTAINING 1B, ISOFORM E"/>
    <property type="match status" value="1"/>
</dbReference>
<keyword evidence="9" id="KW-1185">Reference proteome</keyword>
<dbReference type="GO" id="GO:0032934">
    <property type="term" value="F:sterol binding"/>
    <property type="evidence" value="ECO:0007669"/>
    <property type="project" value="TreeGrafter"/>
</dbReference>
<feature type="transmembrane region" description="Helical" evidence="6">
    <location>
        <begin position="638"/>
        <end position="659"/>
    </location>
</feature>
<accession>T1J6N1</accession>
<dbReference type="GO" id="GO:0032366">
    <property type="term" value="P:intracellular sterol transport"/>
    <property type="evidence" value="ECO:0007669"/>
    <property type="project" value="TreeGrafter"/>
</dbReference>
<dbReference type="GO" id="GO:0005789">
    <property type="term" value="C:endoplasmic reticulum membrane"/>
    <property type="evidence" value="ECO:0007669"/>
    <property type="project" value="UniProtKB-ARBA"/>
</dbReference>
<dbReference type="Pfam" id="PF02893">
    <property type="entry name" value="GRAM"/>
    <property type="match status" value="1"/>
</dbReference>
<dbReference type="GO" id="GO:0005886">
    <property type="term" value="C:plasma membrane"/>
    <property type="evidence" value="ECO:0007669"/>
    <property type="project" value="TreeGrafter"/>
</dbReference>
<evidence type="ECO:0000259" key="7">
    <source>
        <dbReference type="PROSITE" id="PS51778"/>
    </source>
</evidence>
<dbReference type="Proteomes" id="UP000014500">
    <property type="component" value="Unassembled WGS sequence"/>
</dbReference>
<dbReference type="EMBL" id="JH431880">
    <property type="status" value="NOT_ANNOTATED_CDS"/>
    <property type="molecule type" value="Genomic_DNA"/>
</dbReference>
<dbReference type="PROSITE" id="PS51778">
    <property type="entry name" value="VAST"/>
    <property type="match status" value="1"/>
</dbReference>
<dbReference type="GO" id="GO:0140268">
    <property type="term" value="C:endoplasmic reticulum-plasma membrane contact site"/>
    <property type="evidence" value="ECO:0007669"/>
    <property type="project" value="TreeGrafter"/>
</dbReference>